<proteinExistence type="predicted"/>
<evidence type="ECO:0000313" key="2">
    <source>
        <dbReference type="EMBL" id="SDF67987.1"/>
    </source>
</evidence>
<gene>
    <name evidence="2" type="ORF">SAMN05660686_02036</name>
</gene>
<keyword evidence="3" id="KW-1185">Reference proteome</keyword>
<protein>
    <submittedName>
        <fullName evidence="2">Uncharacterized protein</fullName>
    </submittedName>
</protein>
<dbReference type="AlphaFoldDB" id="A0A8G2BH82"/>
<accession>A0A8G2BH82</accession>
<dbReference type="EMBL" id="FNBW01000005">
    <property type="protein sequence ID" value="SDF67987.1"/>
    <property type="molecule type" value="Genomic_DNA"/>
</dbReference>
<reference evidence="2 3" key="1">
    <citation type="submission" date="2016-10" db="EMBL/GenBank/DDBJ databases">
        <authorList>
            <person name="Varghese N."/>
            <person name="Submissions S."/>
        </authorList>
    </citation>
    <scope>NUCLEOTIDE SEQUENCE [LARGE SCALE GENOMIC DNA]</scope>
    <source>
        <strain evidence="2 3">DSM 18839</strain>
    </source>
</reference>
<feature type="region of interest" description="Disordered" evidence="1">
    <location>
        <begin position="71"/>
        <end position="93"/>
    </location>
</feature>
<evidence type="ECO:0000256" key="1">
    <source>
        <dbReference type="SAM" id="MobiDB-lite"/>
    </source>
</evidence>
<comment type="caution">
    <text evidence="2">The sequence shown here is derived from an EMBL/GenBank/DDBJ whole genome shotgun (WGS) entry which is preliminary data.</text>
</comment>
<evidence type="ECO:0000313" key="3">
    <source>
        <dbReference type="Proteomes" id="UP000198615"/>
    </source>
</evidence>
<dbReference type="Proteomes" id="UP000198615">
    <property type="component" value="Unassembled WGS sequence"/>
</dbReference>
<dbReference type="RefSeq" id="WP_028792642.1">
    <property type="nucleotide sequence ID" value="NZ_FNBW01000005.1"/>
</dbReference>
<sequence length="93" mass="10194">MGRMKRELMDRKDRDQRAAQLGDLLSAKVGVFCWCNRCSHYAEASTAMLIAQLGPAFPVPEIGARMRCSSCGSKDVSTRPAWPNLGPVSKHTA</sequence>
<dbReference type="OrthoDB" id="7361081at2"/>
<name>A0A8G2BH82_9PROT</name>
<organism evidence="2 3">
    <name type="scientific">Thalassobaculum litoreum DSM 18839</name>
    <dbReference type="NCBI Taxonomy" id="1123362"/>
    <lineage>
        <taxon>Bacteria</taxon>
        <taxon>Pseudomonadati</taxon>
        <taxon>Pseudomonadota</taxon>
        <taxon>Alphaproteobacteria</taxon>
        <taxon>Rhodospirillales</taxon>
        <taxon>Thalassobaculaceae</taxon>
        <taxon>Thalassobaculum</taxon>
    </lineage>
</organism>